<dbReference type="EMBL" id="HBUF01268210">
    <property type="protein sequence ID" value="CAG6684589.1"/>
    <property type="molecule type" value="Transcribed_RNA"/>
</dbReference>
<dbReference type="AlphaFoldDB" id="A0A8D8X7E6"/>
<protein>
    <submittedName>
        <fullName evidence="1">Uncharacterized protein</fullName>
    </submittedName>
</protein>
<accession>A0A8D8X7E6</accession>
<name>A0A8D8X7E6_9HEMI</name>
<sequence>MEIHTWMLPTESCLQLSNVCGTTAFLSAGTQIREPPSSLTSGDDAMWGNEFCGREGDQSPSVLSAQFGCGQPSLCSFHKITTGLVISFPWTRHSSPFRRRMCGFRENETF</sequence>
<reference evidence="1" key="1">
    <citation type="submission" date="2021-05" db="EMBL/GenBank/DDBJ databases">
        <authorList>
            <person name="Alioto T."/>
            <person name="Alioto T."/>
            <person name="Gomez Garrido J."/>
        </authorList>
    </citation>
    <scope>NUCLEOTIDE SEQUENCE</scope>
</reference>
<proteinExistence type="predicted"/>
<dbReference type="EMBL" id="HBUF01268209">
    <property type="protein sequence ID" value="CAG6684586.1"/>
    <property type="molecule type" value="Transcribed_RNA"/>
</dbReference>
<evidence type="ECO:0000313" key="1">
    <source>
        <dbReference type="EMBL" id="CAG6684589.1"/>
    </source>
</evidence>
<organism evidence="1">
    <name type="scientific">Cacopsylla melanoneura</name>
    <dbReference type="NCBI Taxonomy" id="428564"/>
    <lineage>
        <taxon>Eukaryota</taxon>
        <taxon>Metazoa</taxon>
        <taxon>Ecdysozoa</taxon>
        <taxon>Arthropoda</taxon>
        <taxon>Hexapoda</taxon>
        <taxon>Insecta</taxon>
        <taxon>Pterygota</taxon>
        <taxon>Neoptera</taxon>
        <taxon>Paraneoptera</taxon>
        <taxon>Hemiptera</taxon>
        <taxon>Sternorrhyncha</taxon>
        <taxon>Psylloidea</taxon>
        <taxon>Psyllidae</taxon>
        <taxon>Psyllinae</taxon>
        <taxon>Cacopsylla</taxon>
    </lineage>
</organism>